<dbReference type="GO" id="GO:0004540">
    <property type="term" value="F:RNA nuclease activity"/>
    <property type="evidence" value="ECO:0007669"/>
    <property type="project" value="InterPro"/>
</dbReference>
<dbReference type="InterPro" id="IPR012340">
    <property type="entry name" value="NA-bd_OB-fold"/>
</dbReference>
<dbReference type="GO" id="GO:0005737">
    <property type="term" value="C:cytoplasm"/>
    <property type="evidence" value="ECO:0007669"/>
    <property type="project" value="TreeGrafter"/>
</dbReference>
<evidence type="ECO:0000256" key="3">
    <source>
        <dbReference type="ARBA" id="ARBA00022723"/>
    </source>
</evidence>
<evidence type="ECO:0000259" key="8">
    <source>
        <dbReference type="Pfam" id="PF10150"/>
    </source>
</evidence>
<organism evidence="9 10">
    <name type="scientific">Brevundimonas aurantiaca</name>
    <dbReference type="NCBI Taxonomy" id="74316"/>
    <lineage>
        <taxon>Bacteria</taxon>
        <taxon>Pseudomonadati</taxon>
        <taxon>Pseudomonadota</taxon>
        <taxon>Alphaproteobacteria</taxon>
        <taxon>Caulobacterales</taxon>
        <taxon>Caulobacteraceae</taxon>
        <taxon>Brevundimonas</taxon>
    </lineage>
</organism>
<dbReference type="SUPFAM" id="SSF50249">
    <property type="entry name" value="Nucleic acid-binding proteins"/>
    <property type="match status" value="1"/>
</dbReference>
<keyword evidence="5" id="KW-0378">Hydrolase</keyword>
<keyword evidence="7" id="KW-0694">RNA-binding</keyword>
<dbReference type="InterPro" id="IPR019307">
    <property type="entry name" value="RNA-bd_AU-1/RNase_E/G"/>
</dbReference>
<accession>A0A7W9FAY1</accession>
<evidence type="ECO:0000313" key="10">
    <source>
        <dbReference type="Proteomes" id="UP000527324"/>
    </source>
</evidence>
<evidence type="ECO:0000256" key="2">
    <source>
        <dbReference type="ARBA" id="ARBA00022722"/>
    </source>
</evidence>
<evidence type="ECO:0000256" key="7">
    <source>
        <dbReference type="ARBA" id="ARBA00022884"/>
    </source>
</evidence>
<keyword evidence="6" id="KW-0460">Magnesium</keyword>
<keyword evidence="2" id="KW-0540">Nuclease</keyword>
<dbReference type="GO" id="GO:0016787">
    <property type="term" value="F:hydrolase activity"/>
    <property type="evidence" value="ECO:0007669"/>
    <property type="project" value="UniProtKB-KW"/>
</dbReference>
<evidence type="ECO:0000256" key="6">
    <source>
        <dbReference type="ARBA" id="ARBA00022842"/>
    </source>
</evidence>
<protein>
    <submittedName>
        <fullName evidence="9">Ribonuclease G/E</fullName>
    </submittedName>
</protein>
<evidence type="ECO:0000256" key="5">
    <source>
        <dbReference type="ARBA" id="ARBA00022801"/>
    </source>
</evidence>
<dbReference type="EMBL" id="JACHOQ010000005">
    <property type="protein sequence ID" value="MBB5740549.1"/>
    <property type="molecule type" value="Genomic_DNA"/>
</dbReference>
<keyword evidence="10" id="KW-1185">Reference proteome</keyword>
<dbReference type="Pfam" id="PF10150">
    <property type="entry name" value="RNase_E_G"/>
    <property type="match status" value="1"/>
</dbReference>
<gene>
    <name evidence="9" type="ORF">GGQ93_002268</name>
</gene>
<evidence type="ECO:0000256" key="1">
    <source>
        <dbReference type="ARBA" id="ARBA00001946"/>
    </source>
</evidence>
<evidence type="ECO:0000313" key="9">
    <source>
        <dbReference type="EMBL" id="MBB5740549.1"/>
    </source>
</evidence>
<dbReference type="InterPro" id="IPR004659">
    <property type="entry name" value="RNase_E/G"/>
</dbReference>
<dbReference type="RefSeq" id="WP_183217080.1">
    <property type="nucleotide sequence ID" value="NZ_CAJFZW010000050.1"/>
</dbReference>
<dbReference type="GO" id="GO:0006364">
    <property type="term" value="P:rRNA processing"/>
    <property type="evidence" value="ECO:0007669"/>
    <property type="project" value="TreeGrafter"/>
</dbReference>
<dbReference type="AlphaFoldDB" id="A0A7W9FAY1"/>
<keyword evidence="4" id="KW-0255">Endonuclease</keyword>
<feature type="domain" description="RNA-binding protein AU-1/Ribonuclease E/G" evidence="8">
    <location>
        <begin position="145"/>
        <end position="258"/>
    </location>
</feature>
<keyword evidence="3" id="KW-0479">Metal-binding</keyword>
<dbReference type="Proteomes" id="UP000527324">
    <property type="component" value="Unassembled WGS sequence"/>
</dbReference>
<dbReference type="PANTHER" id="PTHR30001">
    <property type="entry name" value="RIBONUCLEASE"/>
    <property type="match status" value="1"/>
</dbReference>
<evidence type="ECO:0000256" key="4">
    <source>
        <dbReference type="ARBA" id="ARBA00022759"/>
    </source>
</evidence>
<dbReference type="GO" id="GO:0004519">
    <property type="term" value="F:endonuclease activity"/>
    <property type="evidence" value="ECO:0007669"/>
    <property type="project" value="UniProtKB-KW"/>
</dbReference>
<dbReference type="GO" id="GO:0003723">
    <property type="term" value="F:RNA binding"/>
    <property type="evidence" value="ECO:0007669"/>
    <property type="project" value="UniProtKB-KW"/>
</dbReference>
<reference evidence="9 10" key="1">
    <citation type="submission" date="2020-08" db="EMBL/GenBank/DDBJ databases">
        <title>Genomic Encyclopedia of Type Strains, Phase IV (KMG-IV): sequencing the most valuable type-strain genomes for metagenomic binning, comparative biology and taxonomic classification.</title>
        <authorList>
            <person name="Goeker M."/>
        </authorList>
    </citation>
    <scope>NUCLEOTIDE SEQUENCE [LARGE SCALE GENOMIC DNA]</scope>
    <source>
        <strain evidence="9 10">DSM 4731</strain>
    </source>
</reference>
<dbReference type="GO" id="GO:0046872">
    <property type="term" value="F:metal ion binding"/>
    <property type="evidence" value="ECO:0007669"/>
    <property type="project" value="UniProtKB-KW"/>
</dbReference>
<proteinExistence type="predicted"/>
<comment type="caution">
    <text evidence="9">The sequence shown here is derived from an EMBL/GenBank/DDBJ whole genome shotgun (WGS) entry which is preliminary data.</text>
</comment>
<comment type="cofactor">
    <cofactor evidence="1">
        <name>Mg(2+)</name>
        <dbReference type="ChEBI" id="CHEBI:18420"/>
    </cofactor>
</comment>
<name>A0A7W9FAY1_9CAUL</name>
<sequence>MSGAVEVFLDDTPGEIRGVASRNGRYTHLIIHRDDDVAQCRLGARAVGRVTDVIPGLRGAFMDLGAGPPAFLPLNRKDRVDQGERLEVVVIAEPRAGKGPVVRRLGPGEGAPRLLQAAPGVAERLQALAPNSHLIEGVAAIDAAVEAEEEALAARWGSAAHGVDLALERTRALVAVDIDYAPSPGRDARQGRAAANREGLHQAARLIGLRQWGGLVVIDLVGDGQDAEAQARIARAAFSHEPQAVFGPISRFGLLQMSLPWRMTPVEERLFDGGGPSVATRALALVRALRRRLLSETTTPRLSVRCAPEEAALAAPLIARLGPRAGLRSDDALPPGRGHIEEG</sequence>
<dbReference type="PANTHER" id="PTHR30001:SF1">
    <property type="entry name" value="RIBONUCLEASE E_G-LIKE PROTEIN, CHLOROPLASTIC"/>
    <property type="match status" value="1"/>
</dbReference>